<dbReference type="Gene3D" id="3.40.50.720">
    <property type="entry name" value="NAD(P)-binding Rossmann-like Domain"/>
    <property type="match status" value="1"/>
</dbReference>
<gene>
    <name evidence="5" type="primary">LOC110803087</name>
</gene>
<evidence type="ECO:0000256" key="2">
    <source>
        <dbReference type="ARBA" id="ARBA00023002"/>
    </source>
</evidence>
<reference evidence="4" key="1">
    <citation type="journal article" date="2021" name="Nat. Commun.">
        <title>Genomic analyses provide insights into spinach domestication and the genetic basis of agronomic traits.</title>
        <authorList>
            <person name="Cai X."/>
            <person name="Sun X."/>
            <person name="Xu C."/>
            <person name="Sun H."/>
            <person name="Wang X."/>
            <person name="Ge C."/>
            <person name="Zhang Z."/>
            <person name="Wang Q."/>
            <person name="Fei Z."/>
            <person name="Jiao C."/>
            <person name="Wang Q."/>
        </authorList>
    </citation>
    <scope>NUCLEOTIDE SEQUENCE [LARGE SCALE GENOMIC DNA]</scope>
    <source>
        <strain evidence="4">cv. Varoflay</strain>
    </source>
</reference>
<dbReference type="Pfam" id="PF05368">
    <property type="entry name" value="NmrA"/>
    <property type="match status" value="1"/>
</dbReference>
<dbReference type="InterPro" id="IPR036291">
    <property type="entry name" value="NAD(P)-bd_dom_sf"/>
</dbReference>
<evidence type="ECO:0000256" key="1">
    <source>
        <dbReference type="ARBA" id="ARBA00022857"/>
    </source>
</evidence>
<keyword evidence="4" id="KW-1185">Reference proteome</keyword>
<dbReference type="InterPro" id="IPR045312">
    <property type="entry name" value="PCBER-like"/>
</dbReference>
<dbReference type="InterPro" id="IPR050608">
    <property type="entry name" value="NmrA-type/Isoflavone_red_sf"/>
</dbReference>
<keyword evidence="1" id="KW-0521">NADP</keyword>
<reference evidence="5" key="2">
    <citation type="submission" date="2025-08" db="UniProtKB">
        <authorList>
            <consortium name="RefSeq"/>
        </authorList>
    </citation>
    <scope>IDENTIFICATION</scope>
    <source>
        <tissue evidence="5">Leaf</tissue>
    </source>
</reference>
<feature type="domain" description="NmrA-like" evidence="3">
    <location>
        <begin position="15"/>
        <end position="316"/>
    </location>
</feature>
<sequence length="320" mass="35672">MIKGMTHITVNRKMEKSRVLIIGATGNLGYHIAKASIDASHPTFALIRETAFSDPLKSQKLSVLSDAGALLLKGCLEDEKSLLEAVKQVDVVICAIPSKHVLAQKSLIQAIKLAGCIKRFIPSEFGLDPDKVQISGMDHSFYSRKADIRRLVEAEEIPYTYICCNFFMSYLLPSLVQPGIKVPPRDKITIFGDGNVKGVFVKEIDVAAFTISAVDDPRTLNKAMYLRPAGNVYSMNELADVWESKIGKELEKVFVSEEELLTRIKETQYPNNMELIFIYSAFVKGDQTYFDVESSGGVEGTKLYPHLKYTTISQYLDTLV</sequence>
<dbReference type="InterPro" id="IPR008030">
    <property type="entry name" value="NmrA-like"/>
</dbReference>
<dbReference type="AlphaFoldDB" id="A0A9R0JD33"/>
<dbReference type="GO" id="GO:0009807">
    <property type="term" value="P:lignan biosynthetic process"/>
    <property type="evidence" value="ECO:0000318"/>
    <property type="project" value="GO_Central"/>
</dbReference>
<dbReference type="KEGG" id="soe:110803087"/>
<keyword evidence="2" id="KW-0560">Oxidoreductase</keyword>
<name>A0A9R0JD33_SPIOL</name>
<dbReference type="GO" id="GO:0050664">
    <property type="term" value="F:oxidoreductase activity, acting on NAD(P)H, oxygen as acceptor"/>
    <property type="evidence" value="ECO:0000318"/>
    <property type="project" value="GO_Central"/>
</dbReference>
<organism evidence="4 5">
    <name type="scientific">Spinacia oleracea</name>
    <name type="common">Spinach</name>
    <dbReference type="NCBI Taxonomy" id="3562"/>
    <lineage>
        <taxon>Eukaryota</taxon>
        <taxon>Viridiplantae</taxon>
        <taxon>Streptophyta</taxon>
        <taxon>Embryophyta</taxon>
        <taxon>Tracheophyta</taxon>
        <taxon>Spermatophyta</taxon>
        <taxon>Magnoliopsida</taxon>
        <taxon>eudicotyledons</taxon>
        <taxon>Gunneridae</taxon>
        <taxon>Pentapetalae</taxon>
        <taxon>Caryophyllales</taxon>
        <taxon>Chenopodiaceae</taxon>
        <taxon>Chenopodioideae</taxon>
        <taxon>Anserineae</taxon>
        <taxon>Spinacia</taxon>
    </lineage>
</organism>
<dbReference type="CDD" id="cd05259">
    <property type="entry name" value="PCBER_SDR_a"/>
    <property type="match status" value="1"/>
</dbReference>
<dbReference type="PANTHER" id="PTHR43349">
    <property type="entry name" value="PINORESINOL REDUCTASE-RELATED"/>
    <property type="match status" value="1"/>
</dbReference>
<dbReference type="OrthoDB" id="419598at2759"/>
<accession>A0A9R0JD33</accession>
<protein>
    <submittedName>
        <fullName evidence="5">Probable pinoresinol-lariciresinol reductase 3</fullName>
    </submittedName>
</protein>
<dbReference type="Gene3D" id="3.90.25.10">
    <property type="entry name" value="UDP-galactose 4-epimerase, domain 1"/>
    <property type="match status" value="1"/>
</dbReference>
<dbReference type="Proteomes" id="UP000813463">
    <property type="component" value="Chromosome 4"/>
</dbReference>
<dbReference type="GeneID" id="110803087"/>
<dbReference type="PANTHER" id="PTHR43349:SF34">
    <property type="entry name" value="PINORESINOL-LARICIRESINOL REDUCTASE 3-RELATED"/>
    <property type="match status" value="1"/>
</dbReference>
<dbReference type="SUPFAM" id="SSF51735">
    <property type="entry name" value="NAD(P)-binding Rossmann-fold domains"/>
    <property type="match status" value="1"/>
</dbReference>
<proteinExistence type="predicted"/>
<evidence type="ECO:0000313" key="5">
    <source>
        <dbReference type="RefSeq" id="XP_021864244.1"/>
    </source>
</evidence>
<evidence type="ECO:0000259" key="3">
    <source>
        <dbReference type="Pfam" id="PF05368"/>
    </source>
</evidence>
<dbReference type="RefSeq" id="XP_021864244.1">
    <property type="nucleotide sequence ID" value="XM_022008552.2"/>
</dbReference>
<evidence type="ECO:0000313" key="4">
    <source>
        <dbReference type="Proteomes" id="UP000813463"/>
    </source>
</evidence>